<proteinExistence type="predicted"/>
<accession>A0A7T7AHM2</accession>
<gene>
    <name evidence="1" type="ORF">JFN94_01990</name>
</gene>
<dbReference type="EMBL" id="CP066769">
    <property type="protein sequence ID" value="QQK02971.1"/>
    <property type="molecule type" value="Genomic_DNA"/>
</dbReference>
<name>A0A7T7AHM2_9BURK</name>
<dbReference type="RefSeq" id="WP_199568587.1">
    <property type="nucleotide sequence ID" value="NZ_CP066769.1"/>
</dbReference>
<dbReference type="AlphaFoldDB" id="A0A7T7AHM2"/>
<organism evidence="1 2">
    <name type="scientific">Burkholderia anthina</name>
    <dbReference type="NCBI Taxonomy" id="179879"/>
    <lineage>
        <taxon>Bacteria</taxon>
        <taxon>Pseudomonadati</taxon>
        <taxon>Pseudomonadota</taxon>
        <taxon>Betaproteobacteria</taxon>
        <taxon>Burkholderiales</taxon>
        <taxon>Burkholderiaceae</taxon>
        <taxon>Burkholderia</taxon>
        <taxon>Burkholderia cepacia complex</taxon>
    </lineage>
</organism>
<evidence type="ECO:0000313" key="2">
    <source>
        <dbReference type="Proteomes" id="UP000596205"/>
    </source>
</evidence>
<sequence>MKAATAMPYRSSSPGRLTGGAWDIASVGYPLATRAGGIEIDYLSKIEVHRQLVVDTIAVRRDCGLDDQTPLLISANWSSPGTSIKRCFAKTAVGSGNDAERIDLFGQIPGGEVADSLQIDTLILLARNNPQAPALTAKYAGSVLLRERHTVRLDESTSRFPVEVVDFNVGVWANPQAGWRLSWNSSDLDAPFLRTVRLFVNAAHHAVANAVAVEPPSPEAKAIRDAIYFDVASSLIFGALMNDEFVSREGGYSEGSCGRAIYTLIQLLFPGDALSGLKSAATQRPDQFSSDLQGRLRIFYE</sequence>
<dbReference type="KEGG" id="bann:JFN94_01990"/>
<dbReference type="Proteomes" id="UP000596205">
    <property type="component" value="Chromosome 1"/>
</dbReference>
<reference evidence="1 2" key="1">
    <citation type="submission" date="2020-12" db="EMBL/GenBank/DDBJ databases">
        <title>Complete genome sequence of Burkholderia anthina BJQ0011.</title>
        <authorList>
            <person name="Xu Y."/>
        </authorList>
    </citation>
    <scope>NUCLEOTIDE SEQUENCE [LARGE SCALE GENOMIC DNA]</scope>
    <source>
        <strain evidence="1 2">BJQ0011</strain>
    </source>
</reference>
<protein>
    <submittedName>
        <fullName evidence="1">Uncharacterized protein</fullName>
    </submittedName>
</protein>
<evidence type="ECO:0000313" key="1">
    <source>
        <dbReference type="EMBL" id="QQK02971.1"/>
    </source>
</evidence>